<proteinExistence type="predicted"/>
<keyword evidence="2" id="KW-1185">Reference proteome</keyword>
<reference evidence="1" key="1">
    <citation type="submission" date="2021-02" db="EMBL/GenBank/DDBJ databases">
        <authorList>
            <consortium name="DOE Joint Genome Institute"/>
            <person name="Ahrendt S."/>
            <person name="Looney B.P."/>
            <person name="Miyauchi S."/>
            <person name="Morin E."/>
            <person name="Drula E."/>
            <person name="Courty P.E."/>
            <person name="Chicoki N."/>
            <person name="Fauchery L."/>
            <person name="Kohler A."/>
            <person name="Kuo A."/>
            <person name="Labutti K."/>
            <person name="Pangilinan J."/>
            <person name="Lipzen A."/>
            <person name="Riley R."/>
            <person name="Andreopoulos W."/>
            <person name="He G."/>
            <person name="Johnson J."/>
            <person name="Barry K.W."/>
            <person name="Grigoriev I.V."/>
            <person name="Nagy L."/>
            <person name="Hibbett D."/>
            <person name="Henrissat B."/>
            <person name="Matheny P.B."/>
            <person name="Labbe J."/>
            <person name="Martin F."/>
        </authorList>
    </citation>
    <scope>NUCLEOTIDE SEQUENCE</scope>
    <source>
        <strain evidence="1">EC-137</strain>
    </source>
</reference>
<organism evidence="1 2">
    <name type="scientific">Vararia minispora EC-137</name>
    <dbReference type="NCBI Taxonomy" id="1314806"/>
    <lineage>
        <taxon>Eukaryota</taxon>
        <taxon>Fungi</taxon>
        <taxon>Dikarya</taxon>
        <taxon>Basidiomycota</taxon>
        <taxon>Agaricomycotina</taxon>
        <taxon>Agaricomycetes</taxon>
        <taxon>Russulales</taxon>
        <taxon>Lachnocladiaceae</taxon>
        <taxon>Vararia</taxon>
    </lineage>
</organism>
<reference evidence="1" key="2">
    <citation type="journal article" date="2022" name="New Phytol.">
        <title>Evolutionary transition to the ectomycorrhizal habit in the genomes of a hyperdiverse lineage of mushroom-forming fungi.</title>
        <authorList>
            <person name="Looney B."/>
            <person name="Miyauchi S."/>
            <person name="Morin E."/>
            <person name="Drula E."/>
            <person name="Courty P.E."/>
            <person name="Kohler A."/>
            <person name="Kuo A."/>
            <person name="LaButti K."/>
            <person name="Pangilinan J."/>
            <person name="Lipzen A."/>
            <person name="Riley R."/>
            <person name="Andreopoulos W."/>
            <person name="He G."/>
            <person name="Johnson J."/>
            <person name="Nolan M."/>
            <person name="Tritt A."/>
            <person name="Barry K.W."/>
            <person name="Grigoriev I.V."/>
            <person name="Nagy L.G."/>
            <person name="Hibbett D."/>
            <person name="Henrissat B."/>
            <person name="Matheny P.B."/>
            <person name="Labbe J."/>
            <person name="Martin F.M."/>
        </authorList>
    </citation>
    <scope>NUCLEOTIDE SEQUENCE</scope>
    <source>
        <strain evidence="1">EC-137</strain>
    </source>
</reference>
<sequence>MSAPAPAADALDALRDAVRADAAVVPTDASGAPAPSLRDATHLRLGAGPVLPKSTPTRLRKAGSSARDPAAAPGDFFSLEAVYVAWALRDASGADYMRQAREGGLLVGFVGVTERKGVAEWVEGTVPTLAQIVPAGTGACSTTPPSSPTASAYFHTLSRYSKASAGKPLSSSRGAFQSSDSLATSATKRPYVLDTADADIVKRIRKTEIELRDHNTVLRGVKITNFGNVKDLYTSKLRNLKDPKKQCSLPSAVPTANPVTSTDPKLLAKKQRSMHPIIIISSSPTSLITMHNVKHFLQDAAFEPSADARARAAAEGNARPEDVIPIYRTRTTIDSSGREIHAQTRYMVVDSVDALNKFGADAWDRVVCVLTTGQAWQFRPYKWPEPRSLFHHAVKGMYVSWSNDPPNPKIKDWNVTELKIDPHRRHVDKSTVAHFWKTLDDWTVLNKPGLMP</sequence>
<accession>A0ACB8QTU3</accession>
<dbReference type="EMBL" id="MU273491">
    <property type="protein sequence ID" value="KAI0035002.1"/>
    <property type="molecule type" value="Genomic_DNA"/>
</dbReference>
<name>A0ACB8QTU3_9AGAM</name>
<comment type="caution">
    <text evidence="1">The sequence shown here is derived from an EMBL/GenBank/DDBJ whole genome shotgun (WGS) entry which is preliminary data.</text>
</comment>
<evidence type="ECO:0000313" key="2">
    <source>
        <dbReference type="Proteomes" id="UP000814128"/>
    </source>
</evidence>
<gene>
    <name evidence="1" type="ORF">K488DRAFT_44287</name>
</gene>
<dbReference type="Proteomes" id="UP000814128">
    <property type="component" value="Unassembled WGS sequence"/>
</dbReference>
<protein>
    <submittedName>
        <fullName evidence="1">RNA polymerase II-associated protein</fullName>
    </submittedName>
</protein>
<evidence type="ECO:0000313" key="1">
    <source>
        <dbReference type="EMBL" id="KAI0035002.1"/>
    </source>
</evidence>